<dbReference type="InterPro" id="IPR030972">
    <property type="entry name" value="UrcA_uranyl"/>
</dbReference>
<comment type="caution">
    <text evidence="2">The sequence shown here is derived from an EMBL/GenBank/DDBJ whole genome shotgun (WGS) entry which is preliminary data.</text>
</comment>
<dbReference type="AlphaFoldDB" id="A0A2T4HNE2"/>
<dbReference type="Proteomes" id="UP000241206">
    <property type="component" value="Unassembled WGS sequence"/>
</dbReference>
<gene>
    <name evidence="2" type="ORF">CV103_17695</name>
</gene>
<evidence type="ECO:0000313" key="2">
    <source>
        <dbReference type="EMBL" id="PTD17332.1"/>
    </source>
</evidence>
<dbReference type="NCBIfam" id="TIGR04433">
    <property type="entry name" value="UrcA_uranyl"/>
    <property type="match status" value="1"/>
</dbReference>
<sequence>MQEIRMRNHIMAACALACLPAMAMAAQNPFAAPSATVRTDGLDLASPDGQRRLDARLADAAEAVCGRSVSHIHLAMAKKASQCRAEVIAEGRARLAADRSTELRGTD</sequence>
<feature type="chain" id="PRO_5015470129" evidence="1">
    <location>
        <begin position="26"/>
        <end position="107"/>
    </location>
</feature>
<feature type="signal peptide" evidence="1">
    <location>
        <begin position="1"/>
        <end position="25"/>
    </location>
</feature>
<organism evidence="2 3">
    <name type="scientific">Edaphosphingomonas fennica</name>
    <dbReference type="NCBI Taxonomy" id="114404"/>
    <lineage>
        <taxon>Bacteria</taxon>
        <taxon>Pseudomonadati</taxon>
        <taxon>Pseudomonadota</taxon>
        <taxon>Alphaproteobacteria</taxon>
        <taxon>Sphingomonadales</taxon>
        <taxon>Rhizorhabdaceae</taxon>
        <taxon>Edaphosphingomonas</taxon>
    </lineage>
</organism>
<protein>
    <submittedName>
        <fullName evidence="2">UrcA family protein</fullName>
    </submittedName>
</protein>
<accession>A0A2T4HNE2</accession>
<evidence type="ECO:0000313" key="3">
    <source>
        <dbReference type="Proteomes" id="UP000241206"/>
    </source>
</evidence>
<keyword evidence="3" id="KW-1185">Reference proteome</keyword>
<name>A0A2T4HNE2_9SPHN</name>
<reference evidence="2 3" key="1">
    <citation type="submission" date="2017-11" db="EMBL/GenBank/DDBJ databases">
        <title>Sphingomonas oleivorans sp. nov., isolated from oil-contaminated soil.</title>
        <authorList>
            <person name="Wang L."/>
            <person name="Chen L."/>
        </authorList>
    </citation>
    <scope>NUCLEOTIDE SEQUENCE [LARGE SCALE GENOMIC DNA]</scope>
    <source>
        <strain evidence="2 3">K101</strain>
    </source>
</reference>
<proteinExistence type="predicted"/>
<dbReference type="EMBL" id="PHHF01000075">
    <property type="protein sequence ID" value="PTD17332.1"/>
    <property type="molecule type" value="Genomic_DNA"/>
</dbReference>
<keyword evidence="1" id="KW-0732">Signal</keyword>
<evidence type="ECO:0000256" key="1">
    <source>
        <dbReference type="SAM" id="SignalP"/>
    </source>
</evidence>